<evidence type="ECO:0000313" key="2">
    <source>
        <dbReference type="EMBL" id="OAX35359.1"/>
    </source>
</evidence>
<organism evidence="2 3">
    <name type="scientific">Rhizopogon vinicolor AM-OR11-026</name>
    <dbReference type="NCBI Taxonomy" id="1314800"/>
    <lineage>
        <taxon>Eukaryota</taxon>
        <taxon>Fungi</taxon>
        <taxon>Dikarya</taxon>
        <taxon>Basidiomycota</taxon>
        <taxon>Agaricomycotina</taxon>
        <taxon>Agaricomycetes</taxon>
        <taxon>Agaricomycetidae</taxon>
        <taxon>Boletales</taxon>
        <taxon>Suillineae</taxon>
        <taxon>Rhizopogonaceae</taxon>
        <taxon>Rhizopogon</taxon>
    </lineage>
</organism>
<feature type="region of interest" description="Disordered" evidence="1">
    <location>
        <begin position="93"/>
        <end position="130"/>
    </location>
</feature>
<reference evidence="2 3" key="1">
    <citation type="submission" date="2016-06" db="EMBL/GenBank/DDBJ databases">
        <title>Comparative genomics of the ectomycorrhizal sister species Rhizopogon vinicolor and Rhizopogon vesiculosus (Basidiomycota: Boletales) reveals a divergence of the mating type B locus.</title>
        <authorList>
            <consortium name="DOE Joint Genome Institute"/>
            <person name="Mujic A.B."/>
            <person name="Kuo A."/>
            <person name="Tritt A."/>
            <person name="Lipzen A."/>
            <person name="Chen C."/>
            <person name="Johnson J."/>
            <person name="Sharma A."/>
            <person name="Barry K."/>
            <person name="Grigoriev I.V."/>
            <person name="Spatafora J.W."/>
        </authorList>
    </citation>
    <scope>NUCLEOTIDE SEQUENCE [LARGE SCALE GENOMIC DNA]</scope>
    <source>
        <strain evidence="2 3">AM-OR11-026</strain>
    </source>
</reference>
<protein>
    <submittedName>
        <fullName evidence="2">Uncharacterized protein</fullName>
    </submittedName>
</protein>
<gene>
    <name evidence="2" type="ORF">K503DRAFT_372356</name>
</gene>
<dbReference type="InParanoid" id="A0A1B7MRW9"/>
<dbReference type="OrthoDB" id="206452at2759"/>
<dbReference type="Proteomes" id="UP000092154">
    <property type="component" value="Unassembled WGS sequence"/>
</dbReference>
<accession>A0A1B7MRW9</accession>
<name>A0A1B7MRW9_9AGAM</name>
<evidence type="ECO:0000313" key="3">
    <source>
        <dbReference type="Proteomes" id="UP000092154"/>
    </source>
</evidence>
<dbReference type="AlphaFoldDB" id="A0A1B7MRW9"/>
<sequence length="157" mass="17282">MIESIPTATIFYVNGTVVYLCGSKPNGDSVSHTRPPLQSSRARLYQKLPVFRNDGQTLLIHNMDLVQIPRVGSTEPQNRRKLDRIKKRLEDDRGYLSDGGKVSHVSHTSKLQATSTGASPVLPHRAAYGSHSPYVSSMQRVSLFPQSPPITTDPANS</sequence>
<feature type="compositionally biased region" description="Polar residues" evidence="1">
    <location>
        <begin position="105"/>
        <end position="118"/>
    </location>
</feature>
<evidence type="ECO:0000256" key="1">
    <source>
        <dbReference type="SAM" id="MobiDB-lite"/>
    </source>
</evidence>
<keyword evidence="3" id="KW-1185">Reference proteome</keyword>
<proteinExistence type="predicted"/>
<dbReference type="EMBL" id="KV448507">
    <property type="protein sequence ID" value="OAX35359.1"/>
    <property type="molecule type" value="Genomic_DNA"/>
</dbReference>